<organism evidence="2 3">
    <name type="scientific">Heterorhabditis bacteriophora</name>
    <name type="common">Entomopathogenic nematode worm</name>
    <dbReference type="NCBI Taxonomy" id="37862"/>
    <lineage>
        <taxon>Eukaryota</taxon>
        <taxon>Metazoa</taxon>
        <taxon>Ecdysozoa</taxon>
        <taxon>Nematoda</taxon>
        <taxon>Chromadorea</taxon>
        <taxon>Rhabditida</taxon>
        <taxon>Rhabditina</taxon>
        <taxon>Rhabditomorpha</taxon>
        <taxon>Strongyloidea</taxon>
        <taxon>Heterorhabditidae</taxon>
        <taxon>Heterorhabditis</taxon>
    </lineage>
</organism>
<proteinExistence type="predicted"/>
<protein>
    <submittedName>
        <fullName evidence="3">Ovule protein</fullName>
    </submittedName>
</protein>
<feature type="compositionally biased region" description="Basic and acidic residues" evidence="1">
    <location>
        <begin position="7"/>
        <end position="26"/>
    </location>
</feature>
<sequence length="93" mass="10833">MDLQTSIHEKSNISEKSSRKQTDSKKYQTMIFRVSRAKEALKDMEFRDSVATTDICTKSTESTINRLSPINHRRNSKSTALNGNNYHKEYFEQ</sequence>
<reference evidence="3" key="1">
    <citation type="submission" date="2016-11" db="UniProtKB">
        <authorList>
            <consortium name="WormBaseParasite"/>
        </authorList>
    </citation>
    <scope>IDENTIFICATION</scope>
</reference>
<evidence type="ECO:0000313" key="2">
    <source>
        <dbReference type="Proteomes" id="UP000095283"/>
    </source>
</evidence>
<feature type="region of interest" description="Disordered" evidence="1">
    <location>
        <begin position="1"/>
        <end position="26"/>
    </location>
</feature>
<evidence type="ECO:0000256" key="1">
    <source>
        <dbReference type="SAM" id="MobiDB-lite"/>
    </source>
</evidence>
<keyword evidence="2" id="KW-1185">Reference proteome</keyword>
<evidence type="ECO:0000313" key="3">
    <source>
        <dbReference type="WBParaSite" id="Hba_01774"/>
    </source>
</evidence>
<name>A0A1I7WAR2_HETBA</name>
<dbReference type="AlphaFoldDB" id="A0A1I7WAR2"/>
<dbReference type="WBParaSite" id="Hba_01774">
    <property type="protein sequence ID" value="Hba_01774"/>
    <property type="gene ID" value="Hba_01774"/>
</dbReference>
<dbReference type="Proteomes" id="UP000095283">
    <property type="component" value="Unplaced"/>
</dbReference>
<feature type="region of interest" description="Disordered" evidence="1">
    <location>
        <begin position="66"/>
        <end position="93"/>
    </location>
</feature>
<accession>A0A1I7WAR2</accession>